<feature type="region of interest" description="Disordered" evidence="1">
    <location>
        <begin position="1"/>
        <end position="32"/>
    </location>
</feature>
<evidence type="ECO:0008006" key="4">
    <source>
        <dbReference type="Google" id="ProtNLM"/>
    </source>
</evidence>
<dbReference type="PANTHER" id="PTHR33386">
    <property type="entry name" value="OS02G0740600 PROTEIN"/>
    <property type="match status" value="1"/>
</dbReference>
<dbReference type="OrthoDB" id="779084at2759"/>
<evidence type="ECO:0000313" key="3">
    <source>
        <dbReference type="Proteomes" id="UP000585474"/>
    </source>
</evidence>
<evidence type="ECO:0000256" key="1">
    <source>
        <dbReference type="SAM" id="MobiDB-lite"/>
    </source>
</evidence>
<protein>
    <recommendedName>
        <fullName evidence="4">Ankyrin repeat family protein</fullName>
    </recommendedName>
</protein>
<keyword evidence="3" id="KW-1185">Reference proteome</keyword>
<dbReference type="AlphaFoldDB" id="A0A7J0DAH7"/>
<gene>
    <name evidence="2" type="ORF">Acr_00g0009150</name>
</gene>
<accession>A0A7J0DAH7</accession>
<name>A0A7J0DAH7_9ERIC</name>
<organism evidence="2 3">
    <name type="scientific">Actinidia rufa</name>
    <dbReference type="NCBI Taxonomy" id="165716"/>
    <lineage>
        <taxon>Eukaryota</taxon>
        <taxon>Viridiplantae</taxon>
        <taxon>Streptophyta</taxon>
        <taxon>Embryophyta</taxon>
        <taxon>Tracheophyta</taxon>
        <taxon>Spermatophyta</taxon>
        <taxon>Magnoliopsida</taxon>
        <taxon>eudicotyledons</taxon>
        <taxon>Gunneridae</taxon>
        <taxon>Pentapetalae</taxon>
        <taxon>asterids</taxon>
        <taxon>Ericales</taxon>
        <taxon>Actinidiaceae</taxon>
        <taxon>Actinidia</taxon>
    </lineage>
</organism>
<dbReference type="Proteomes" id="UP000585474">
    <property type="component" value="Unassembled WGS sequence"/>
</dbReference>
<reference evidence="3" key="1">
    <citation type="submission" date="2019-07" db="EMBL/GenBank/DDBJ databases">
        <title>De Novo Assembly of kiwifruit Actinidia rufa.</title>
        <authorList>
            <person name="Sugita-Konishi S."/>
            <person name="Sato K."/>
            <person name="Mori E."/>
            <person name="Abe Y."/>
            <person name="Kisaki G."/>
            <person name="Hamano K."/>
            <person name="Suezawa K."/>
            <person name="Otani M."/>
            <person name="Fukuda T."/>
            <person name="Manabe T."/>
            <person name="Gomi K."/>
            <person name="Tabuchi M."/>
            <person name="Akimitsu K."/>
            <person name="Kataoka I."/>
        </authorList>
    </citation>
    <scope>NUCLEOTIDE SEQUENCE [LARGE SCALE GENOMIC DNA]</scope>
    <source>
        <strain evidence="3">cv. Fuchu</strain>
    </source>
</reference>
<comment type="caution">
    <text evidence="2">The sequence shown here is derived from an EMBL/GenBank/DDBJ whole genome shotgun (WGS) entry which is preliminary data.</text>
</comment>
<proteinExistence type="predicted"/>
<dbReference type="EMBL" id="BJWL01000102">
    <property type="protein sequence ID" value="GFS29929.1"/>
    <property type="molecule type" value="Genomic_DNA"/>
</dbReference>
<evidence type="ECO:0000313" key="2">
    <source>
        <dbReference type="EMBL" id="GFS29929.1"/>
    </source>
</evidence>
<sequence>MASKAPSWADQWGAGGIGAMAEDDNTETNKEDGYKKKMAATSAGLGKAKAVAMAGAQKVKTGTNMGINWVKKKCQKKKTPANE</sequence>
<dbReference type="PANTHER" id="PTHR33386:SF26">
    <property type="entry name" value="ANKYRIN REPEAT PROTEIN"/>
    <property type="match status" value="1"/>
</dbReference>